<dbReference type="InterPro" id="IPR003594">
    <property type="entry name" value="HATPase_dom"/>
</dbReference>
<dbReference type="EMBL" id="FIZP01000007">
    <property type="protein sequence ID" value="CZE48394.1"/>
    <property type="molecule type" value="Genomic_DNA"/>
</dbReference>
<evidence type="ECO:0000256" key="2">
    <source>
        <dbReference type="ARBA" id="ARBA00012438"/>
    </source>
</evidence>
<dbReference type="InterPro" id="IPR036097">
    <property type="entry name" value="HisK_dim/P_sf"/>
</dbReference>
<evidence type="ECO:0000256" key="7">
    <source>
        <dbReference type="SAM" id="Phobius"/>
    </source>
</evidence>
<dbReference type="SMART" id="SM00387">
    <property type="entry name" value="HATPase_c"/>
    <property type="match status" value="1"/>
</dbReference>
<dbReference type="Gene3D" id="1.10.287.130">
    <property type="match status" value="1"/>
</dbReference>
<keyword evidence="5" id="KW-0418">Kinase</keyword>
<evidence type="ECO:0000256" key="3">
    <source>
        <dbReference type="ARBA" id="ARBA00022553"/>
    </source>
</evidence>
<dbReference type="GO" id="GO:0004721">
    <property type="term" value="F:phosphoprotein phosphatase activity"/>
    <property type="evidence" value="ECO:0007669"/>
    <property type="project" value="TreeGrafter"/>
</dbReference>
<dbReference type="InterPro" id="IPR003661">
    <property type="entry name" value="HisK_dim/P_dom"/>
</dbReference>
<dbReference type="PRINTS" id="PR00344">
    <property type="entry name" value="BCTRLSENSOR"/>
</dbReference>
<dbReference type="GO" id="GO:0000155">
    <property type="term" value="F:phosphorelay sensor kinase activity"/>
    <property type="evidence" value="ECO:0007669"/>
    <property type="project" value="InterPro"/>
</dbReference>
<protein>
    <recommendedName>
        <fullName evidence="2">histidine kinase</fullName>
        <ecNumber evidence="2">2.7.13.3</ecNumber>
    </recommendedName>
</protein>
<gene>
    <name evidence="9" type="primary">senX3</name>
    <name evidence="9" type="ORF">ERS672216_01396</name>
</gene>
<dbReference type="AlphaFoldDB" id="A0A128EP15"/>
<keyword evidence="7" id="KW-0472">Membrane</keyword>
<dbReference type="SUPFAM" id="SSF55874">
    <property type="entry name" value="ATPase domain of HSP90 chaperone/DNA topoisomerase II/histidine kinase"/>
    <property type="match status" value="1"/>
</dbReference>
<keyword evidence="7" id="KW-0812">Transmembrane</keyword>
<accession>A0A128EP15</accession>
<dbReference type="InterPro" id="IPR050351">
    <property type="entry name" value="BphY/WalK/GraS-like"/>
</dbReference>
<dbReference type="Gene3D" id="3.30.565.10">
    <property type="entry name" value="Histidine kinase-like ATPase, C-terminal domain"/>
    <property type="match status" value="1"/>
</dbReference>
<dbReference type="InterPro" id="IPR004358">
    <property type="entry name" value="Sig_transdc_His_kin-like_C"/>
</dbReference>
<keyword evidence="10" id="KW-1185">Reference proteome</keyword>
<keyword evidence="6" id="KW-0902">Two-component regulatory system</keyword>
<dbReference type="GO" id="GO:0005886">
    <property type="term" value="C:plasma membrane"/>
    <property type="evidence" value="ECO:0007669"/>
    <property type="project" value="TreeGrafter"/>
</dbReference>
<keyword evidence="3" id="KW-0597">Phosphoprotein</keyword>
<keyword evidence="7" id="KW-1133">Transmembrane helix</keyword>
<evidence type="ECO:0000259" key="8">
    <source>
        <dbReference type="PROSITE" id="PS50109"/>
    </source>
</evidence>
<sequence>MFKAIKIPFLATMILMLLFILQGIQLIKLNIKSEQNKDIVSLAKKSLNLSDNILNLDNQDSLVYEFALYDSDENIVLSKLNKNPRNLNFEVLIQDGYIYYKRAIFVDNKLYFLVVAKEQEWSKIALITALVFIGTLIVIFIAIYFIYQSTLKIHERQKKMMDAFFNDAMHELKTPLGVATINLDMLEVHNRNTHRIKSALKQMKMTYEDVEFFIKHSYENFPKSVMNFSSFLSQRVRFLTTIANSKEITFQTHIFPNLEIFISEIEATRLVDNTISNAIKYSKSGSSIEIYLNLVDEQVVFSVKDYGRGIKDTKAIWQRYSREDLSQGGFGLGLNIVLNICKKYNISYNVESIVGKGSTFTYKIPAFKEKLIDSLVNDKIKP</sequence>
<dbReference type="Pfam" id="PF02518">
    <property type="entry name" value="HATPase_c"/>
    <property type="match status" value="1"/>
</dbReference>
<dbReference type="PROSITE" id="PS50109">
    <property type="entry name" value="HIS_KIN"/>
    <property type="match status" value="1"/>
</dbReference>
<evidence type="ECO:0000313" key="10">
    <source>
        <dbReference type="Proteomes" id="UP000069632"/>
    </source>
</evidence>
<dbReference type="PANTHER" id="PTHR45453:SF1">
    <property type="entry name" value="PHOSPHATE REGULON SENSOR PROTEIN PHOR"/>
    <property type="match status" value="1"/>
</dbReference>
<feature type="transmembrane region" description="Helical" evidence="7">
    <location>
        <begin position="124"/>
        <end position="147"/>
    </location>
</feature>
<evidence type="ECO:0000256" key="4">
    <source>
        <dbReference type="ARBA" id="ARBA00022679"/>
    </source>
</evidence>
<keyword evidence="4 9" id="KW-0808">Transferase</keyword>
<evidence type="ECO:0000256" key="6">
    <source>
        <dbReference type="ARBA" id="ARBA00023012"/>
    </source>
</evidence>
<reference evidence="9 10" key="1">
    <citation type="submission" date="2016-02" db="EMBL/GenBank/DDBJ databases">
        <authorList>
            <consortium name="Pathogen Informatics"/>
        </authorList>
    </citation>
    <scope>NUCLEOTIDE SEQUENCE [LARGE SCALE GENOMIC DNA]</scope>
    <source>
        <strain evidence="9 10">RC20</strain>
    </source>
</reference>
<evidence type="ECO:0000256" key="1">
    <source>
        <dbReference type="ARBA" id="ARBA00000085"/>
    </source>
</evidence>
<dbReference type="EC" id="2.7.13.3" evidence="2"/>
<dbReference type="CDD" id="cd00082">
    <property type="entry name" value="HisKA"/>
    <property type="match status" value="1"/>
</dbReference>
<evidence type="ECO:0000256" key="5">
    <source>
        <dbReference type="ARBA" id="ARBA00022777"/>
    </source>
</evidence>
<feature type="domain" description="Histidine kinase" evidence="8">
    <location>
        <begin position="167"/>
        <end position="368"/>
    </location>
</feature>
<dbReference type="Proteomes" id="UP000069632">
    <property type="component" value="Unassembled WGS sequence"/>
</dbReference>
<dbReference type="GO" id="GO:0016036">
    <property type="term" value="P:cellular response to phosphate starvation"/>
    <property type="evidence" value="ECO:0007669"/>
    <property type="project" value="TreeGrafter"/>
</dbReference>
<proteinExistence type="predicted"/>
<dbReference type="RefSeq" id="WP_242647950.1">
    <property type="nucleotide sequence ID" value="NZ_CP053844.1"/>
</dbReference>
<dbReference type="PANTHER" id="PTHR45453">
    <property type="entry name" value="PHOSPHATE REGULON SENSOR PROTEIN PHOR"/>
    <property type="match status" value="1"/>
</dbReference>
<evidence type="ECO:0000313" key="9">
    <source>
        <dbReference type="EMBL" id="CZE48394.1"/>
    </source>
</evidence>
<dbReference type="SUPFAM" id="SSF47384">
    <property type="entry name" value="Homodimeric domain of signal transducing histidine kinase"/>
    <property type="match status" value="1"/>
</dbReference>
<organism evidence="9 10">
    <name type="scientific">Campylobacter geochelonis</name>
    <dbReference type="NCBI Taxonomy" id="1780362"/>
    <lineage>
        <taxon>Bacteria</taxon>
        <taxon>Pseudomonadati</taxon>
        <taxon>Campylobacterota</taxon>
        <taxon>Epsilonproteobacteria</taxon>
        <taxon>Campylobacterales</taxon>
        <taxon>Campylobacteraceae</taxon>
        <taxon>Campylobacter</taxon>
    </lineage>
</organism>
<dbReference type="InterPro" id="IPR036890">
    <property type="entry name" value="HATPase_C_sf"/>
</dbReference>
<comment type="catalytic activity">
    <reaction evidence="1">
        <text>ATP + protein L-histidine = ADP + protein N-phospho-L-histidine.</text>
        <dbReference type="EC" id="2.7.13.3"/>
    </reaction>
</comment>
<name>A0A128EP15_9BACT</name>
<feature type="transmembrane region" description="Helical" evidence="7">
    <location>
        <begin position="7"/>
        <end position="27"/>
    </location>
</feature>
<dbReference type="InterPro" id="IPR005467">
    <property type="entry name" value="His_kinase_dom"/>
</dbReference>